<name>A0A0B7A882_9EUPU</name>
<protein>
    <submittedName>
        <fullName evidence="1">Uncharacterized protein</fullName>
    </submittedName>
</protein>
<evidence type="ECO:0000313" key="1">
    <source>
        <dbReference type="EMBL" id="CEK76867.1"/>
    </source>
</evidence>
<dbReference type="AlphaFoldDB" id="A0A0B7A882"/>
<accession>A0A0B7A882</accession>
<proteinExistence type="predicted"/>
<sequence>MLTLYSMFVYGAVNIYSMCVCMSCSQHILSAAYQIKLRAPYMYILVSAYVSMPQRTFKDFQNNMSDSLLPYFPQTFRLSEEHANPLEEHRNLQRNVSTT</sequence>
<gene>
    <name evidence="1" type="primary">ORF101919</name>
</gene>
<organism evidence="1">
    <name type="scientific">Arion vulgaris</name>
    <dbReference type="NCBI Taxonomy" id="1028688"/>
    <lineage>
        <taxon>Eukaryota</taxon>
        <taxon>Metazoa</taxon>
        <taxon>Spiralia</taxon>
        <taxon>Lophotrochozoa</taxon>
        <taxon>Mollusca</taxon>
        <taxon>Gastropoda</taxon>
        <taxon>Heterobranchia</taxon>
        <taxon>Euthyneura</taxon>
        <taxon>Panpulmonata</taxon>
        <taxon>Eupulmonata</taxon>
        <taxon>Stylommatophora</taxon>
        <taxon>Helicina</taxon>
        <taxon>Arionoidea</taxon>
        <taxon>Arionidae</taxon>
        <taxon>Arion</taxon>
    </lineage>
</organism>
<reference evidence="1" key="1">
    <citation type="submission" date="2014-12" db="EMBL/GenBank/DDBJ databases">
        <title>Insight into the proteome of Arion vulgaris.</title>
        <authorList>
            <person name="Aradska J."/>
            <person name="Bulat T."/>
            <person name="Smidak R."/>
            <person name="Sarate P."/>
            <person name="Gangsoo J."/>
            <person name="Sialana F."/>
            <person name="Bilban M."/>
            <person name="Lubec G."/>
        </authorList>
    </citation>
    <scope>NUCLEOTIDE SEQUENCE</scope>
    <source>
        <tissue evidence="1">Skin</tissue>
    </source>
</reference>
<dbReference type="EMBL" id="HACG01030002">
    <property type="protein sequence ID" value="CEK76867.1"/>
    <property type="molecule type" value="Transcribed_RNA"/>
</dbReference>